<dbReference type="Proteomes" id="UP001235939">
    <property type="component" value="Chromosome 04"/>
</dbReference>
<evidence type="ECO:0000313" key="1">
    <source>
        <dbReference type="EMBL" id="UYV66356.1"/>
    </source>
</evidence>
<gene>
    <name evidence="1" type="ORF">LAZ67_4001426</name>
</gene>
<evidence type="ECO:0000313" key="2">
    <source>
        <dbReference type="Proteomes" id="UP001235939"/>
    </source>
</evidence>
<protein>
    <submittedName>
        <fullName evidence="1">Uncharacterized protein</fullName>
    </submittedName>
</protein>
<sequence>MMFLKRRISPLLKRWIMMFLKERISPLLKRWIMMLLKESSKSPRKGGAMFNSWEASDDSSHLRVVNSMMDWVPQKVAISYLSGDIIVQRFFPLNRKNVRIKKNNAGRQLYEPTISTHGKVRYWFMELKKKGRTHIGIGDCHGWPTDVVAEEIIEKFHDTIHSDKPKG</sequence>
<proteinExistence type="predicted"/>
<reference evidence="1 2" key="1">
    <citation type="submission" date="2022-01" db="EMBL/GenBank/DDBJ databases">
        <title>A chromosomal length assembly of Cordylochernes scorpioides.</title>
        <authorList>
            <person name="Zeh D."/>
            <person name="Zeh J."/>
        </authorList>
    </citation>
    <scope>NUCLEOTIDE SEQUENCE [LARGE SCALE GENOMIC DNA]</scope>
    <source>
        <strain evidence="1">IN4F17</strain>
        <tissue evidence="1">Whole Body</tissue>
    </source>
</reference>
<accession>A0ABY6KBX8</accession>
<organism evidence="1 2">
    <name type="scientific">Cordylochernes scorpioides</name>
    <dbReference type="NCBI Taxonomy" id="51811"/>
    <lineage>
        <taxon>Eukaryota</taxon>
        <taxon>Metazoa</taxon>
        <taxon>Ecdysozoa</taxon>
        <taxon>Arthropoda</taxon>
        <taxon>Chelicerata</taxon>
        <taxon>Arachnida</taxon>
        <taxon>Pseudoscorpiones</taxon>
        <taxon>Cheliferoidea</taxon>
        <taxon>Chernetidae</taxon>
        <taxon>Cordylochernes</taxon>
    </lineage>
</organism>
<dbReference type="EMBL" id="CP092866">
    <property type="protein sequence ID" value="UYV66356.1"/>
    <property type="molecule type" value="Genomic_DNA"/>
</dbReference>
<name>A0ABY6KBX8_9ARAC</name>
<keyword evidence="2" id="KW-1185">Reference proteome</keyword>